<keyword evidence="6" id="KW-1185">Reference proteome</keyword>
<dbReference type="SUPFAM" id="SSF55073">
    <property type="entry name" value="Nucleotide cyclase"/>
    <property type="match status" value="1"/>
</dbReference>
<evidence type="ECO:0000313" key="6">
    <source>
        <dbReference type="Proteomes" id="UP000584824"/>
    </source>
</evidence>
<dbReference type="InterPro" id="IPR000160">
    <property type="entry name" value="GGDEF_dom"/>
</dbReference>
<evidence type="ECO:0000259" key="4">
    <source>
        <dbReference type="PROSITE" id="PS51371"/>
    </source>
</evidence>
<dbReference type="Pfam" id="PF00563">
    <property type="entry name" value="EAL"/>
    <property type="match status" value="1"/>
</dbReference>
<dbReference type="Proteomes" id="UP000584824">
    <property type="component" value="Unassembled WGS sequence"/>
</dbReference>
<feature type="domain" description="GGDEF" evidence="3">
    <location>
        <begin position="445"/>
        <end position="605"/>
    </location>
</feature>
<evidence type="ECO:0000313" key="5">
    <source>
        <dbReference type="EMBL" id="MBB4104942.1"/>
    </source>
</evidence>
<dbReference type="EMBL" id="JACIDU010000015">
    <property type="protein sequence ID" value="MBB4104942.1"/>
    <property type="molecule type" value="Genomic_DNA"/>
</dbReference>
<organism evidence="5 6">
    <name type="scientific">Allorhizobium borbori</name>
    <dbReference type="NCBI Taxonomy" id="485907"/>
    <lineage>
        <taxon>Bacteria</taxon>
        <taxon>Pseudomonadati</taxon>
        <taxon>Pseudomonadota</taxon>
        <taxon>Alphaproteobacteria</taxon>
        <taxon>Hyphomicrobiales</taxon>
        <taxon>Rhizobiaceae</taxon>
        <taxon>Rhizobium/Agrobacterium group</taxon>
        <taxon>Allorhizobium</taxon>
    </lineage>
</organism>
<reference evidence="5 6" key="1">
    <citation type="submission" date="2020-08" db="EMBL/GenBank/DDBJ databases">
        <title>Genomic Encyclopedia of Type Strains, Phase IV (KMG-IV): sequencing the most valuable type-strain genomes for metagenomic binning, comparative biology and taxonomic classification.</title>
        <authorList>
            <person name="Goeker M."/>
        </authorList>
    </citation>
    <scope>NUCLEOTIDE SEQUENCE [LARGE SCALE GENOMIC DNA]</scope>
    <source>
        <strain evidence="5 6">DSM 26385</strain>
    </source>
</reference>
<dbReference type="PROSITE" id="PS50883">
    <property type="entry name" value="EAL"/>
    <property type="match status" value="1"/>
</dbReference>
<evidence type="ECO:0000256" key="1">
    <source>
        <dbReference type="PROSITE-ProRule" id="PRU00703"/>
    </source>
</evidence>
<dbReference type="SMART" id="SM00052">
    <property type="entry name" value="EAL"/>
    <property type="match status" value="1"/>
</dbReference>
<comment type="caution">
    <text evidence="5">The sequence shown here is derived from an EMBL/GenBank/DDBJ whole genome shotgun (WGS) entry which is preliminary data.</text>
</comment>
<dbReference type="InterPro" id="IPR001633">
    <property type="entry name" value="EAL_dom"/>
</dbReference>
<dbReference type="Gene3D" id="3.20.20.450">
    <property type="entry name" value="EAL domain"/>
    <property type="match status" value="1"/>
</dbReference>
<proteinExistence type="predicted"/>
<dbReference type="Pfam" id="PF00990">
    <property type="entry name" value="GGDEF"/>
    <property type="match status" value="1"/>
</dbReference>
<feature type="domain" description="EAL" evidence="2">
    <location>
        <begin position="15"/>
        <end position="267"/>
    </location>
</feature>
<dbReference type="InterPro" id="IPR029787">
    <property type="entry name" value="Nucleotide_cyclase"/>
</dbReference>
<accession>A0A7W6K6L0</accession>
<dbReference type="CDD" id="cd01948">
    <property type="entry name" value="EAL"/>
    <property type="match status" value="1"/>
</dbReference>
<dbReference type="InterPro" id="IPR050706">
    <property type="entry name" value="Cyclic-di-GMP_PDE-like"/>
</dbReference>
<dbReference type="SUPFAM" id="SSF141868">
    <property type="entry name" value="EAL domain-like"/>
    <property type="match status" value="1"/>
</dbReference>
<dbReference type="InterPro" id="IPR046342">
    <property type="entry name" value="CBS_dom_sf"/>
</dbReference>
<name>A0A7W6K6L0_9HYPH</name>
<gene>
    <name evidence="5" type="ORF">GGQ66_003524</name>
</gene>
<keyword evidence="1" id="KW-0129">CBS domain</keyword>
<dbReference type="SUPFAM" id="SSF54631">
    <property type="entry name" value="CBS-domain pair"/>
    <property type="match status" value="1"/>
</dbReference>
<dbReference type="RefSeq" id="WP_306414081.1">
    <property type="nucleotide sequence ID" value="NZ_JACIDU010000015.1"/>
</dbReference>
<dbReference type="SMART" id="SM00267">
    <property type="entry name" value="GGDEF"/>
    <property type="match status" value="1"/>
</dbReference>
<dbReference type="AlphaFoldDB" id="A0A7W6K6L0"/>
<dbReference type="CDD" id="cd01949">
    <property type="entry name" value="GGDEF"/>
    <property type="match status" value="1"/>
</dbReference>
<sequence>MAVCRLSEQELARPRGALDVSSFMLMAHSVLETAFQPIAEAATGRLTAWESLMRGHDKAGFANPPELIDLAHTAGVLATLEKLMVRKALKTFAAQPDRGGRLLFLNLDSRLIRDGEALVPGLIDHLAEVGLPATAICFELSERFDVTLDPGFRPLMERMRRAGFRFAIDDFGAGVGEMKLLCDYPVDYVKIDRYFIAGIDASSRRRHVVGNIVATAHRLSVKVVAEGVETAGECDTCRELGVDYVQGWFVGRPEIDVAPEREFPHLLRRHGASAVSGGADRELILNRIEFPPSLFEDENVERAFDIFHASPGQGYLPILASDGAPLGILKEERLKEYIYQPFGRDLLKNKVYHRTVAHFLDPAPVVALDMATETMLGVFAGVEASPCLMLTDNGTYAGVVSAASLLRVMHEKSLRAAQDENPLTGLPGNRAIGDYLARTAVEAGEARYFCYCDFDHFKPFNDLYGFQKGDHAIMLFSALMRRYFFAESAFLGHVGGDDFFIGLRGLSVGEVLEMLARLTGDFSQDVAALYAPEARAAGFVRGRDRSGGAKDYPLMRCSVGVLCLPADVDVAGADDLAGAIAALKTDAKKSESGLCLRRFGEAEPA</sequence>
<dbReference type="PANTHER" id="PTHR33121:SF76">
    <property type="entry name" value="SIGNALING PROTEIN"/>
    <property type="match status" value="1"/>
</dbReference>
<dbReference type="PROSITE" id="PS50887">
    <property type="entry name" value="GGDEF"/>
    <property type="match status" value="1"/>
</dbReference>
<dbReference type="GO" id="GO:0071111">
    <property type="term" value="F:cyclic-guanylate-specific phosphodiesterase activity"/>
    <property type="evidence" value="ECO:0007669"/>
    <property type="project" value="InterPro"/>
</dbReference>
<dbReference type="InterPro" id="IPR035919">
    <property type="entry name" value="EAL_sf"/>
</dbReference>
<dbReference type="PROSITE" id="PS51371">
    <property type="entry name" value="CBS"/>
    <property type="match status" value="1"/>
</dbReference>
<protein>
    <submittedName>
        <fullName evidence="5">Diguanylate cyclase (GGDEF)-like protein</fullName>
    </submittedName>
</protein>
<evidence type="ECO:0000259" key="3">
    <source>
        <dbReference type="PROSITE" id="PS50887"/>
    </source>
</evidence>
<dbReference type="PANTHER" id="PTHR33121">
    <property type="entry name" value="CYCLIC DI-GMP PHOSPHODIESTERASE PDEF"/>
    <property type="match status" value="1"/>
</dbReference>
<evidence type="ECO:0000259" key="2">
    <source>
        <dbReference type="PROSITE" id="PS50883"/>
    </source>
</evidence>
<dbReference type="InterPro" id="IPR000644">
    <property type="entry name" value="CBS_dom"/>
</dbReference>
<feature type="domain" description="CBS" evidence="4">
    <location>
        <begin position="285"/>
        <end position="346"/>
    </location>
</feature>
<dbReference type="Gene3D" id="3.30.70.270">
    <property type="match status" value="1"/>
</dbReference>
<dbReference type="InterPro" id="IPR043128">
    <property type="entry name" value="Rev_trsase/Diguanyl_cyclase"/>
</dbReference>